<accession>A0A918UEU5</accession>
<gene>
    <name evidence="1" type="ORF">GCM10011614_11220</name>
</gene>
<evidence type="ECO:0008006" key="3">
    <source>
        <dbReference type="Google" id="ProtNLM"/>
    </source>
</evidence>
<keyword evidence="2" id="KW-1185">Reference proteome</keyword>
<evidence type="ECO:0000313" key="2">
    <source>
        <dbReference type="Proteomes" id="UP000648075"/>
    </source>
</evidence>
<organism evidence="1 2">
    <name type="scientific">Novosphingobium colocasiae</name>
    <dbReference type="NCBI Taxonomy" id="1256513"/>
    <lineage>
        <taxon>Bacteria</taxon>
        <taxon>Pseudomonadati</taxon>
        <taxon>Pseudomonadota</taxon>
        <taxon>Alphaproteobacteria</taxon>
        <taxon>Sphingomonadales</taxon>
        <taxon>Sphingomonadaceae</taxon>
        <taxon>Novosphingobium</taxon>
    </lineage>
</organism>
<comment type="caution">
    <text evidence="1">The sequence shown here is derived from an EMBL/GenBank/DDBJ whole genome shotgun (WGS) entry which is preliminary data.</text>
</comment>
<dbReference type="SUPFAM" id="SSF159245">
    <property type="entry name" value="AttH-like"/>
    <property type="match status" value="1"/>
</dbReference>
<dbReference type="EMBL" id="BMZA01000002">
    <property type="protein sequence ID" value="GGY97861.1"/>
    <property type="molecule type" value="Genomic_DNA"/>
</dbReference>
<proteinExistence type="predicted"/>
<reference evidence="1" key="2">
    <citation type="submission" date="2020-09" db="EMBL/GenBank/DDBJ databases">
        <authorList>
            <person name="Sun Q."/>
            <person name="Kim S."/>
        </authorList>
    </citation>
    <scope>NUCLEOTIDE SEQUENCE</scope>
    <source>
        <strain evidence="1">KCTC 32255</strain>
    </source>
</reference>
<dbReference type="RefSeq" id="WP_189620126.1">
    <property type="nucleotide sequence ID" value="NZ_BMZA01000002.1"/>
</dbReference>
<reference evidence="1" key="1">
    <citation type="journal article" date="2014" name="Int. J. Syst. Evol. Microbiol.">
        <title>Complete genome sequence of Corynebacterium casei LMG S-19264T (=DSM 44701T), isolated from a smear-ripened cheese.</title>
        <authorList>
            <consortium name="US DOE Joint Genome Institute (JGI-PGF)"/>
            <person name="Walter F."/>
            <person name="Albersmeier A."/>
            <person name="Kalinowski J."/>
            <person name="Ruckert C."/>
        </authorList>
    </citation>
    <scope>NUCLEOTIDE SEQUENCE</scope>
    <source>
        <strain evidence="1">KCTC 32255</strain>
    </source>
</reference>
<sequence>MLIKFDDYPVHQTAEPLSYMASSERNMYARYWYNGYDFDGDFYIGVAFAAYPNREVMDGAVSLVRKDGSQHSFRASRHLTGDRTQLFAGPMRHDIVEPMKTMRIVVEPNDTGFACDLWFHATTVAHEEPADHMKQGVRTVAQMKRFSQFGRWEGWIEVNGERTEIRPATTYGTKDRSWGWRWTGETEKGVSRDIPSQFFWLWAPIHWDNRCTHWGQHEYEDSKRWKQFAQVFQTFDKDRDFDTLDEAQVSEAICGDHRLQFAKGSRLISRAEIDTTYSDGRTETFVLEPLLRYHMYGTGYNHPEWGHGFYKGKEAWTLESWNINEIDVNAPQFMHVQQVVRATCEDAVGVGVLEQYIVGPHTRYGMKGFLDPL</sequence>
<name>A0A918UEU5_9SPHN</name>
<protein>
    <recommendedName>
        <fullName evidence="3">AttH domain-containing protein</fullName>
    </recommendedName>
</protein>
<dbReference type="AlphaFoldDB" id="A0A918UEU5"/>
<dbReference type="Proteomes" id="UP000648075">
    <property type="component" value="Unassembled WGS sequence"/>
</dbReference>
<evidence type="ECO:0000313" key="1">
    <source>
        <dbReference type="EMBL" id="GGY97861.1"/>
    </source>
</evidence>